<dbReference type="GO" id="GO:0005737">
    <property type="term" value="C:cytoplasm"/>
    <property type="evidence" value="ECO:0007669"/>
    <property type="project" value="UniProtKB-SubCell"/>
</dbReference>
<feature type="short sequence motif" description="Interaction with polymerase core subunit RpoC" evidence="6">
    <location>
        <begin position="365"/>
        <end position="368"/>
    </location>
</feature>
<dbReference type="Gene3D" id="1.10.220.120">
    <property type="entry name" value="Sigma-70 factor, region 1.1"/>
    <property type="match status" value="1"/>
</dbReference>
<reference evidence="10 11" key="1">
    <citation type="journal article" date="2017" name="ISME J.">
        <title>Energy and carbon metabolisms in a deep terrestrial subsurface fluid microbial community.</title>
        <authorList>
            <person name="Momper L."/>
            <person name="Jungbluth S.P."/>
            <person name="Lee M.D."/>
            <person name="Amend J.P."/>
        </authorList>
    </citation>
    <scope>NUCLEOTIDE SEQUENCE [LARGE SCALE GENOMIC DNA]</scope>
    <source>
        <strain evidence="10">SURF_5</strain>
    </source>
</reference>
<dbReference type="PRINTS" id="PR00046">
    <property type="entry name" value="SIGMA70FCT"/>
</dbReference>
<dbReference type="AlphaFoldDB" id="A0A3A4NSN2"/>
<dbReference type="InterPro" id="IPR000943">
    <property type="entry name" value="RNA_pol_sigma70"/>
</dbReference>
<dbReference type="GO" id="GO:0006352">
    <property type="term" value="P:DNA-templated transcription initiation"/>
    <property type="evidence" value="ECO:0007669"/>
    <property type="project" value="UniProtKB-UniRule"/>
</dbReference>
<dbReference type="GO" id="GO:0003677">
    <property type="term" value="F:DNA binding"/>
    <property type="evidence" value="ECO:0007669"/>
    <property type="project" value="UniProtKB-UniRule"/>
</dbReference>
<dbReference type="Pfam" id="PF00140">
    <property type="entry name" value="Sigma70_r1_2"/>
    <property type="match status" value="1"/>
</dbReference>
<feature type="region of interest" description="Sigma-70 factor domain-3" evidence="6">
    <location>
        <begin position="420"/>
        <end position="496"/>
    </location>
</feature>
<accession>A0A3A4NSN2</accession>
<comment type="subunit">
    <text evidence="6">Interacts transiently with the RNA polymerase catalytic core.</text>
</comment>
<dbReference type="Pfam" id="PF04545">
    <property type="entry name" value="Sigma70_r4"/>
    <property type="match status" value="1"/>
</dbReference>
<comment type="similarity">
    <text evidence="6">Belongs to the sigma-70 factor family. RpoD/SigA subfamily.</text>
</comment>
<comment type="function">
    <text evidence="6">Sigma factors are initiation factors that promote the attachment of RNA polymerase to specific initiation sites and are then released. This sigma factor is the primary sigma factor during exponential growth.</text>
</comment>
<dbReference type="InterPro" id="IPR013324">
    <property type="entry name" value="RNA_pol_sigma_r3/r4-like"/>
</dbReference>
<feature type="region of interest" description="Sigma-70 factor domain-4" evidence="6">
    <location>
        <begin position="509"/>
        <end position="562"/>
    </location>
</feature>
<dbReference type="SUPFAM" id="SSF88659">
    <property type="entry name" value="Sigma3 and sigma4 domains of RNA polymerase sigma factors"/>
    <property type="match status" value="2"/>
</dbReference>
<evidence type="ECO:0000256" key="1">
    <source>
        <dbReference type="ARBA" id="ARBA00022490"/>
    </source>
</evidence>
<dbReference type="GO" id="GO:0016987">
    <property type="term" value="F:sigma factor activity"/>
    <property type="evidence" value="ECO:0007669"/>
    <property type="project" value="UniProtKB-UniRule"/>
</dbReference>
<dbReference type="Pfam" id="PF04542">
    <property type="entry name" value="Sigma70_r2"/>
    <property type="match status" value="1"/>
</dbReference>
<dbReference type="InterPro" id="IPR007624">
    <property type="entry name" value="RNA_pol_sigma70_r3"/>
</dbReference>
<dbReference type="Pfam" id="PF04539">
    <property type="entry name" value="Sigma70_r3"/>
    <property type="match status" value="1"/>
</dbReference>
<dbReference type="InterPro" id="IPR007127">
    <property type="entry name" value="RNA_pol_sigma_70_r1_1"/>
</dbReference>
<dbReference type="InterPro" id="IPR036388">
    <property type="entry name" value="WH-like_DNA-bd_sf"/>
</dbReference>
<dbReference type="InterPro" id="IPR050239">
    <property type="entry name" value="Sigma-70_RNA_pol_init_factors"/>
</dbReference>
<keyword evidence="4 6" id="KW-0238">DNA-binding</keyword>
<proteinExistence type="inferred from homology"/>
<organism evidence="10 11">
    <name type="scientific">Abyssobacteria bacterium (strain SURF_5)</name>
    <dbReference type="NCBI Taxonomy" id="2093360"/>
    <lineage>
        <taxon>Bacteria</taxon>
        <taxon>Pseudomonadati</taxon>
        <taxon>Candidatus Hydrogenedentota</taxon>
        <taxon>Candidatus Abyssobacteria</taxon>
    </lineage>
</organism>
<evidence type="ECO:0000256" key="7">
    <source>
        <dbReference type="SAM" id="Coils"/>
    </source>
</evidence>
<feature type="DNA-binding region" description="H-T-H motif" evidence="6">
    <location>
        <begin position="535"/>
        <end position="554"/>
    </location>
</feature>
<feature type="domain" description="RNA polymerase sigma-70" evidence="8">
    <location>
        <begin position="365"/>
        <end position="378"/>
    </location>
</feature>
<dbReference type="InterPro" id="IPR013325">
    <property type="entry name" value="RNA_pol_sigma_r2"/>
</dbReference>
<dbReference type="Gene3D" id="1.10.601.10">
    <property type="entry name" value="RNA Polymerase Primary Sigma Factor"/>
    <property type="match status" value="1"/>
</dbReference>
<dbReference type="Gene3D" id="1.10.10.10">
    <property type="entry name" value="Winged helix-like DNA-binding domain superfamily/Winged helix DNA-binding domain"/>
    <property type="match status" value="2"/>
</dbReference>
<protein>
    <recommendedName>
        <fullName evidence="6">RNA polymerase sigma factor SigA</fullName>
    </recommendedName>
</protein>
<dbReference type="CDD" id="cd06171">
    <property type="entry name" value="Sigma70_r4"/>
    <property type="match status" value="1"/>
</dbReference>
<comment type="caution">
    <text evidence="10">The sequence shown here is derived from an EMBL/GenBank/DDBJ whole genome shotgun (WGS) entry which is preliminary data.</text>
</comment>
<dbReference type="InterPro" id="IPR009042">
    <property type="entry name" value="RNA_pol_sigma70_r1_2"/>
</dbReference>
<dbReference type="Proteomes" id="UP000265882">
    <property type="component" value="Unassembled WGS sequence"/>
</dbReference>
<dbReference type="PROSITE" id="PS00715">
    <property type="entry name" value="SIGMA70_1"/>
    <property type="match status" value="1"/>
</dbReference>
<dbReference type="InterPro" id="IPR014284">
    <property type="entry name" value="RNA_pol_sigma-70_dom"/>
</dbReference>
<dbReference type="Pfam" id="PF03979">
    <property type="entry name" value="Sigma70_r1_1"/>
    <property type="match status" value="1"/>
</dbReference>
<dbReference type="SUPFAM" id="SSF88946">
    <property type="entry name" value="Sigma2 domain of RNA polymerase sigma factors"/>
    <property type="match status" value="1"/>
</dbReference>
<dbReference type="PANTHER" id="PTHR30603:SF60">
    <property type="entry name" value="RNA POLYMERASE SIGMA FACTOR RPOD"/>
    <property type="match status" value="1"/>
</dbReference>
<keyword evidence="5 6" id="KW-0804">Transcription</keyword>
<dbReference type="InterPro" id="IPR012760">
    <property type="entry name" value="RNA_pol_sigma_RpoD_C"/>
</dbReference>
<dbReference type="InterPro" id="IPR028630">
    <property type="entry name" value="Sigma70_RpoD"/>
</dbReference>
<dbReference type="PROSITE" id="PS00716">
    <property type="entry name" value="SIGMA70_2"/>
    <property type="match status" value="1"/>
</dbReference>
<dbReference type="NCBIfam" id="TIGR02393">
    <property type="entry name" value="RpoD_Cterm"/>
    <property type="match status" value="1"/>
</dbReference>
<feature type="region of interest" description="Sigma-70 factor domain-2" evidence="6">
    <location>
        <begin position="341"/>
        <end position="411"/>
    </location>
</feature>
<comment type="subcellular location">
    <subcellularLocation>
        <location evidence="6">Cytoplasm</location>
    </subcellularLocation>
</comment>
<keyword evidence="3 6" id="KW-0731">Sigma factor</keyword>
<evidence type="ECO:0000256" key="5">
    <source>
        <dbReference type="ARBA" id="ARBA00023163"/>
    </source>
</evidence>
<evidence type="ECO:0000259" key="9">
    <source>
        <dbReference type="PROSITE" id="PS00716"/>
    </source>
</evidence>
<dbReference type="FunFam" id="1.10.10.10:FF:000004">
    <property type="entry name" value="RNA polymerase sigma factor SigA"/>
    <property type="match status" value="1"/>
</dbReference>
<feature type="domain" description="RNA polymerase sigma-70" evidence="9">
    <location>
        <begin position="534"/>
        <end position="560"/>
    </location>
</feature>
<evidence type="ECO:0000256" key="3">
    <source>
        <dbReference type="ARBA" id="ARBA00023082"/>
    </source>
</evidence>
<dbReference type="HAMAP" id="MF_00963">
    <property type="entry name" value="Sigma70_RpoD_SigA"/>
    <property type="match status" value="1"/>
</dbReference>
<dbReference type="InterPro" id="IPR007630">
    <property type="entry name" value="RNA_pol_sigma70_r4"/>
</dbReference>
<name>A0A3A4NSN2_ABYX5</name>
<dbReference type="InterPro" id="IPR042189">
    <property type="entry name" value="RNA_pol_sigma_70_r1_1_sf"/>
</dbReference>
<dbReference type="EMBL" id="QZKU01000045">
    <property type="protein sequence ID" value="RJP23568.1"/>
    <property type="molecule type" value="Genomic_DNA"/>
</dbReference>
<keyword evidence="1 6" id="KW-0963">Cytoplasm</keyword>
<keyword evidence="7" id="KW-0175">Coiled coil</keyword>
<feature type="coiled-coil region" evidence="7">
    <location>
        <begin position="229"/>
        <end position="263"/>
    </location>
</feature>
<dbReference type="PANTHER" id="PTHR30603">
    <property type="entry name" value="RNA POLYMERASE SIGMA FACTOR RPO"/>
    <property type="match status" value="1"/>
</dbReference>
<dbReference type="FunFam" id="1.10.601.10:FF:000001">
    <property type="entry name" value="RNA polymerase sigma factor SigA"/>
    <property type="match status" value="1"/>
</dbReference>
<evidence type="ECO:0000313" key="10">
    <source>
        <dbReference type="EMBL" id="RJP23568.1"/>
    </source>
</evidence>
<evidence type="ECO:0000256" key="6">
    <source>
        <dbReference type="HAMAP-Rule" id="MF_00963"/>
    </source>
</evidence>
<keyword evidence="2 6" id="KW-0805">Transcription regulation</keyword>
<gene>
    <name evidence="10" type="primary">rpoD</name>
    <name evidence="6" type="synonym">sigA</name>
    <name evidence="10" type="ORF">C4520_06130</name>
</gene>
<evidence type="ECO:0000313" key="11">
    <source>
        <dbReference type="Proteomes" id="UP000265882"/>
    </source>
</evidence>
<sequence>MEKKLNEHDVVQDLIEKGRKQGQLTFEEINDMLPDDVVSAGEIDDILLTLGDHDIDVVDTLRIEEGEEALEEEEEEKEFAPSRVDRADDPVRMYLREMGRVPLLSKEEEIRIAQNIEQAENALRETVIRTPFAVREILPILQKIVRGKASIESISREDDERKLKQLEERVPKIIDFLNKSEAQIGRLERALQRPRIADSTKKKIRSEINSIRTKQIATLREIDIKVKEASRIATRIKNLRHKIKSAENEIKSIEDELKMDASRIEALGRKLRSRQIDSKRLAKRIPVPLARFVELERKLQNAQRRLNTIYHDTRLSKQGIFGLISRIENNEAGIYRAKMDLVEANLRLVVSIAKKYTNRGMSFLDLIQEGNIGLMKAVDKFEYRRGYKFSTYATWWIRQAITRAIADQARTIRIPVHMIETINKVIRTSRRLVQEYGREPTPEEISEAMHMDVEKVRGILKIAQEAISLETPIGEEGDSTFGDFIEDRSIESPINTAAFTVFQEKLEEVLKTLTEREEKVLRLRFGLGDGYPRTLEEVGSVFNVTRERVRQIEAKAIRKLRHPTRSRKLKSFLDWTVQEQ</sequence>
<dbReference type="InterPro" id="IPR007627">
    <property type="entry name" value="RNA_pol_sigma70_r2"/>
</dbReference>
<dbReference type="NCBIfam" id="TIGR02937">
    <property type="entry name" value="sigma70-ECF"/>
    <property type="match status" value="1"/>
</dbReference>
<evidence type="ECO:0000256" key="2">
    <source>
        <dbReference type="ARBA" id="ARBA00023015"/>
    </source>
</evidence>
<evidence type="ECO:0000259" key="8">
    <source>
        <dbReference type="PROSITE" id="PS00715"/>
    </source>
</evidence>
<evidence type="ECO:0000256" key="4">
    <source>
        <dbReference type="ARBA" id="ARBA00023125"/>
    </source>
</evidence>